<dbReference type="EMBL" id="JAVDUU010000003">
    <property type="protein sequence ID" value="MDR6943694.1"/>
    <property type="molecule type" value="Genomic_DNA"/>
</dbReference>
<reference evidence="2 3" key="1">
    <citation type="submission" date="2023-07" db="EMBL/GenBank/DDBJ databases">
        <title>Sorghum-associated microbial communities from plants grown in Nebraska, USA.</title>
        <authorList>
            <person name="Schachtman D."/>
        </authorList>
    </citation>
    <scope>NUCLEOTIDE SEQUENCE [LARGE SCALE GENOMIC DNA]</scope>
    <source>
        <strain evidence="2 3">3262</strain>
    </source>
</reference>
<dbReference type="RefSeq" id="WP_310098423.1">
    <property type="nucleotide sequence ID" value="NZ_JAVDUU010000003.1"/>
</dbReference>
<organism evidence="2 3">
    <name type="scientific">Mucilaginibacter pocheonensis</name>
    <dbReference type="NCBI Taxonomy" id="398050"/>
    <lineage>
        <taxon>Bacteria</taxon>
        <taxon>Pseudomonadati</taxon>
        <taxon>Bacteroidota</taxon>
        <taxon>Sphingobacteriia</taxon>
        <taxon>Sphingobacteriales</taxon>
        <taxon>Sphingobacteriaceae</taxon>
        <taxon>Mucilaginibacter</taxon>
    </lineage>
</organism>
<evidence type="ECO:0000313" key="2">
    <source>
        <dbReference type="EMBL" id="MDR6943694.1"/>
    </source>
</evidence>
<evidence type="ECO:0000259" key="1">
    <source>
        <dbReference type="Pfam" id="PF00027"/>
    </source>
</evidence>
<dbReference type="InterPro" id="IPR018490">
    <property type="entry name" value="cNMP-bd_dom_sf"/>
</dbReference>
<keyword evidence="3" id="KW-1185">Reference proteome</keyword>
<name>A0ABU1TED8_9SPHI</name>
<proteinExistence type="predicted"/>
<dbReference type="SUPFAM" id="SSF51206">
    <property type="entry name" value="cAMP-binding domain-like"/>
    <property type="match status" value="1"/>
</dbReference>
<dbReference type="Gene3D" id="2.60.120.10">
    <property type="entry name" value="Jelly Rolls"/>
    <property type="match status" value="1"/>
</dbReference>
<gene>
    <name evidence="2" type="ORF">J2W55_003547</name>
</gene>
<protein>
    <submittedName>
        <fullName evidence="2">CRP-like cAMP-binding protein</fullName>
    </submittedName>
</protein>
<dbReference type="Proteomes" id="UP001247620">
    <property type="component" value="Unassembled WGS sequence"/>
</dbReference>
<sequence>MLNNTVTQVLDNAGHFSDEFKLSLEKQLHIETYKNKQIIHAAGQVETNLYLVESGFARSYYYDRKGTEHTVRFWTTGELIFSYEGYYKVPSFYYTEFMEISHAIALSYSDLSDLLKKFPETSALIKNALLKNRKDEYERQNILTLPANDRYKRLLEHSHVIFQKSRGKFIASYLNMSRETLARLMGKQ</sequence>
<feature type="domain" description="Cyclic nucleotide-binding" evidence="1">
    <location>
        <begin position="31"/>
        <end position="117"/>
    </location>
</feature>
<dbReference type="CDD" id="cd00038">
    <property type="entry name" value="CAP_ED"/>
    <property type="match status" value="1"/>
</dbReference>
<accession>A0ABU1TED8</accession>
<comment type="caution">
    <text evidence="2">The sequence shown here is derived from an EMBL/GenBank/DDBJ whole genome shotgun (WGS) entry which is preliminary data.</text>
</comment>
<dbReference type="Pfam" id="PF00027">
    <property type="entry name" value="cNMP_binding"/>
    <property type="match status" value="1"/>
</dbReference>
<dbReference type="InterPro" id="IPR014710">
    <property type="entry name" value="RmlC-like_jellyroll"/>
</dbReference>
<evidence type="ECO:0000313" key="3">
    <source>
        <dbReference type="Proteomes" id="UP001247620"/>
    </source>
</evidence>
<dbReference type="InterPro" id="IPR000595">
    <property type="entry name" value="cNMP-bd_dom"/>
</dbReference>